<dbReference type="Gene3D" id="3.40.50.150">
    <property type="entry name" value="Vaccinia Virus protein VP39"/>
    <property type="match status" value="1"/>
</dbReference>
<dbReference type="InterPro" id="IPR001737">
    <property type="entry name" value="KsgA/Erm"/>
</dbReference>
<keyword evidence="4 11" id="KW-0808">Transferase</keyword>
<sequence length="434" mass="50564">MFQRSQTCLNLIARGSNLKFHLRLSQKTSRQPKEKPPPKLATDVVNYINSTPEYSDIANKIPNSLLRKYKTPESMYLINKKTAKEIVKTIKDSINNDSPLIEVNPGFGYLSEELLRCQKNPIYMYEMSNQFSSHLCKLQELHPGRVKLKLADFFGMWKLAFKDKIDQGNRIEELLGELCTDDKSRVVKIIGSMPGLSFVKHLINNIIFHNTTNQLGKPDLFITMPGYHYEFLTDNEVQLKKHRSIPALFQMLFDHKVLTTVPKVHFLPWTHKPDSKKITMMDEHRLVLVNITQKDKLPCPPEYLPLLWYFFKPHMLSKTTRVIPMLEQWIPGCGVWLITGQDPPDTNKQLAPNKEDAELPHMTIFTEFGDLNLQQKITVFKKFISWPEFEQCQFRVTMENNLPKFFTNIDDDDKEVIGTHIEEDMEHSDTEHET</sequence>
<dbReference type="GO" id="GO:0005759">
    <property type="term" value="C:mitochondrial matrix"/>
    <property type="evidence" value="ECO:0007669"/>
    <property type="project" value="TreeGrafter"/>
</dbReference>
<dbReference type="Pfam" id="PF00398">
    <property type="entry name" value="RrnaAD"/>
    <property type="match status" value="1"/>
</dbReference>
<organism evidence="12">
    <name type="scientific">Spodoptera frugiperda</name>
    <name type="common">Fall armyworm</name>
    <dbReference type="NCBI Taxonomy" id="7108"/>
    <lineage>
        <taxon>Eukaryota</taxon>
        <taxon>Metazoa</taxon>
        <taxon>Ecdysozoa</taxon>
        <taxon>Arthropoda</taxon>
        <taxon>Hexapoda</taxon>
        <taxon>Insecta</taxon>
        <taxon>Pterygota</taxon>
        <taxon>Neoptera</taxon>
        <taxon>Endopterygota</taxon>
        <taxon>Lepidoptera</taxon>
        <taxon>Glossata</taxon>
        <taxon>Ditrysia</taxon>
        <taxon>Noctuoidea</taxon>
        <taxon>Noctuidae</taxon>
        <taxon>Amphipyrinae</taxon>
        <taxon>Spodoptera</taxon>
    </lineage>
</organism>
<dbReference type="GO" id="GO:0006391">
    <property type="term" value="P:transcription initiation at mitochondrial promoter"/>
    <property type="evidence" value="ECO:0007669"/>
    <property type="project" value="TreeGrafter"/>
</dbReference>
<evidence type="ECO:0000256" key="10">
    <source>
        <dbReference type="ARBA" id="ARBA00023163"/>
    </source>
</evidence>
<keyword evidence="3 11" id="KW-0489">Methyltransferase</keyword>
<protein>
    <recommendedName>
        <fullName evidence="11">rRNA adenine N(6)-methyltransferase</fullName>
        <ecNumber evidence="11">2.1.1.-</ecNumber>
    </recommendedName>
</protein>
<dbReference type="EMBL" id="ODYU01011303">
    <property type="protein sequence ID" value="SOQ56953.1"/>
    <property type="molecule type" value="Genomic_DNA"/>
</dbReference>
<dbReference type="GO" id="GO:0034246">
    <property type="term" value="F:mitochondrial transcription factor activity"/>
    <property type="evidence" value="ECO:0007669"/>
    <property type="project" value="TreeGrafter"/>
</dbReference>
<dbReference type="PANTHER" id="PTHR11727">
    <property type="entry name" value="DIMETHYLADENOSINE TRANSFERASE"/>
    <property type="match status" value="1"/>
</dbReference>
<evidence type="ECO:0000256" key="4">
    <source>
        <dbReference type="ARBA" id="ARBA00022679"/>
    </source>
</evidence>
<evidence type="ECO:0000256" key="1">
    <source>
        <dbReference type="ARBA" id="ARBA00004173"/>
    </source>
</evidence>
<evidence type="ECO:0000256" key="5">
    <source>
        <dbReference type="ARBA" id="ARBA00022691"/>
    </source>
</evidence>
<gene>
    <name evidence="12" type="ORF">SFRICE_017505</name>
</gene>
<evidence type="ECO:0000313" key="12">
    <source>
        <dbReference type="EMBL" id="SOQ56953.1"/>
    </source>
</evidence>
<keyword evidence="8" id="KW-0805">Transcription regulation</keyword>
<name>A0A2H1WV65_SPOFR</name>
<keyword evidence="6" id="KW-0694">RNA-binding</keyword>
<keyword evidence="9" id="KW-0496">Mitochondrion</keyword>
<comment type="subcellular location">
    <subcellularLocation>
        <location evidence="1">Mitochondrion</location>
    </subcellularLocation>
</comment>
<evidence type="ECO:0000256" key="7">
    <source>
        <dbReference type="ARBA" id="ARBA00022946"/>
    </source>
</evidence>
<comment type="similarity">
    <text evidence="11">Belongs to the class I-like SAM-binding methyltransferase superfamily. rRNA adenine N(6)-methyltransferase family.</text>
</comment>
<evidence type="ECO:0000256" key="9">
    <source>
        <dbReference type="ARBA" id="ARBA00023128"/>
    </source>
</evidence>
<proteinExistence type="inferred from homology"/>
<dbReference type="AlphaFoldDB" id="A0A2H1WV65"/>
<keyword evidence="10" id="KW-0804">Transcription</keyword>
<evidence type="ECO:0000256" key="11">
    <source>
        <dbReference type="RuleBase" id="RU362106"/>
    </source>
</evidence>
<keyword evidence="7" id="KW-0809">Transit peptide</keyword>
<accession>A0A2H1WV65</accession>
<dbReference type="EC" id="2.1.1.-" evidence="11"/>
<evidence type="ECO:0000256" key="8">
    <source>
        <dbReference type="ARBA" id="ARBA00023015"/>
    </source>
</evidence>
<evidence type="ECO:0000256" key="3">
    <source>
        <dbReference type="ARBA" id="ARBA00022603"/>
    </source>
</evidence>
<evidence type="ECO:0000256" key="2">
    <source>
        <dbReference type="ARBA" id="ARBA00022552"/>
    </source>
</evidence>
<dbReference type="OrthoDB" id="9895503at2759"/>
<dbReference type="SUPFAM" id="SSF53335">
    <property type="entry name" value="S-adenosyl-L-methionine-dependent methyltransferases"/>
    <property type="match status" value="1"/>
</dbReference>
<keyword evidence="2 11" id="KW-0698">rRNA processing</keyword>
<evidence type="ECO:0000256" key="6">
    <source>
        <dbReference type="ARBA" id="ARBA00022884"/>
    </source>
</evidence>
<keyword evidence="5 11" id="KW-0949">S-adenosyl-L-methionine</keyword>
<dbReference type="PANTHER" id="PTHR11727:SF13">
    <property type="entry name" value="DIMETHYLADENOSINE TRANSFERASE 2, MITOCHONDRIAL"/>
    <property type="match status" value="1"/>
</dbReference>
<dbReference type="GO" id="GO:0000179">
    <property type="term" value="F:rRNA (adenine-N6,N6-)-dimethyltransferase activity"/>
    <property type="evidence" value="ECO:0007669"/>
    <property type="project" value="TreeGrafter"/>
</dbReference>
<dbReference type="PIRSF" id="PIRSF027833">
    <property type="entry name" value="MtTFB2"/>
    <property type="match status" value="1"/>
</dbReference>
<dbReference type="InterPro" id="IPR029063">
    <property type="entry name" value="SAM-dependent_MTases_sf"/>
</dbReference>
<reference evidence="12" key="1">
    <citation type="submission" date="2016-07" db="EMBL/GenBank/DDBJ databases">
        <authorList>
            <person name="Bretaudeau A."/>
        </authorList>
    </citation>
    <scope>NUCLEOTIDE SEQUENCE</scope>
    <source>
        <strain evidence="12">Rice</strain>
        <tissue evidence="12">Whole body</tissue>
    </source>
</reference>
<dbReference type="GO" id="GO:0003723">
    <property type="term" value="F:RNA binding"/>
    <property type="evidence" value="ECO:0007669"/>
    <property type="project" value="UniProtKB-KW"/>
</dbReference>